<reference evidence="1" key="1">
    <citation type="submission" date="2018-05" db="EMBL/GenBank/DDBJ databases">
        <authorList>
            <person name="Lanie J.A."/>
            <person name="Ng W.-L."/>
            <person name="Kazmierczak K.M."/>
            <person name="Andrzejewski T.M."/>
            <person name="Davidsen T.M."/>
            <person name="Wayne K.J."/>
            <person name="Tettelin H."/>
            <person name="Glass J.I."/>
            <person name="Rusch D."/>
            <person name="Podicherti R."/>
            <person name="Tsui H.-C.T."/>
            <person name="Winkler M.E."/>
        </authorList>
    </citation>
    <scope>NUCLEOTIDE SEQUENCE</scope>
</reference>
<protein>
    <submittedName>
        <fullName evidence="1">Uncharacterized protein</fullName>
    </submittedName>
</protein>
<name>A0A383A9J0_9ZZZZ</name>
<dbReference type="EMBL" id="UINC01190352">
    <property type="protein sequence ID" value="SVE04477.1"/>
    <property type="molecule type" value="Genomic_DNA"/>
</dbReference>
<proteinExistence type="predicted"/>
<organism evidence="1">
    <name type="scientific">marine metagenome</name>
    <dbReference type="NCBI Taxonomy" id="408172"/>
    <lineage>
        <taxon>unclassified sequences</taxon>
        <taxon>metagenomes</taxon>
        <taxon>ecological metagenomes</taxon>
    </lineage>
</organism>
<evidence type="ECO:0000313" key="1">
    <source>
        <dbReference type="EMBL" id="SVE04477.1"/>
    </source>
</evidence>
<accession>A0A383A9J0</accession>
<dbReference type="AlphaFoldDB" id="A0A383A9J0"/>
<sequence>MKSFNVIFVMDLVGYYRKKETLSHVLAKKSYGEQLLKPE</sequence>
<gene>
    <name evidence="1" type="ORF">METZ01_LOCUS457331</name>
</gene>